<gene>
    <name evidence="1" type="ORF">PNW85_20170</name>
</gene>
<dbReference type="PROSITE" id="PS51257">
    <property type="entry name" value="PROKAR_LIPOPROTEIN"/>
    <property type="match status" value="1"/>
</dbReference>
<dbReference type="EMBL" id="JAQMLA010000155">
    <property type="protein sequence ID" value="MDB8688909.1"/>
    <property type="molecule type" value="Genomic_DNA"/>
</dbReference>
<evidence type="ECO:0000313" key="1">
    <source>
        <dbReference type="EMBL" id="MDB8688909.1"/>
    </source>
</evidence>
<evidence type="ECO:0000313" key="2">
    <source>
        <dbReference type="Proteomes" id="UP001212160"/>
    </source>
</evidence>
<dbReference type="Proteomes" id="UP001212160">
    <property type="component" value="Unassembled WGS sequence"/>
</dbReference>
<dbReference type="AlphaFoldDB" id="A0AAW6DKU8"/>
<organism evidence="1 2">
    <name type="scientific">Mediterraneibacter gnavus</name>
    <name type="common">Ruminococcus gnavus</name>
    <dbReference type="NCBI Taxonomy" id="33038"/>
    <lineage>
        <taxon>Bacteria</taxon>
        <taxon>Bacillati</taxon>
        <taxon>Bacillota</taxon>
        <taxon>Clostridia</taxon>
        <taxon>Lachnospirales</taxon>
        <taxon>Lachnospiraceae</taxon>
        <taxon>Mediterraneibacter</taxon>
    </lineage>
</organism>
<protein>
    <submittedName>
        <fullName evidence="1">Uncharacterized protein</fullName>
    </submittedName>
</protein>
<name>A0AAW6DKU8_MEDGN</name>
<proteinExistence type="predicted"/>
<reference evidence="1" key="1">
    <citation type="submission" date="2023-01" db="EMBL/GenBank/DDBJ databases">
        <title>Human gut microbiome strain richness.</title>
        <authorList>
            <person name="Chen-Liaw A."/>
        </authorList>
    </citation>
    <scope>NUCLEOTIDE SEQUENCE</scope>
    <source>
        <strain evidence="1">RTP21484st1_H11_RTP21484_190118</strain>
    </source>
</reference>
<dbReference type="RefSeq" id="WP_272108476.1">
    <property type="nucleotide sequence ID" value="NZ_JAQMLA010000155.1"/>
</dbReference>
<sequence length="116" mass="12930">MKKTLIFVLTMICLLGLVGCESSDPKENSDVSYGAIADYPAAIMVDNEIYLLELEPITGEIDDSAIIGYTSSYSDTFPTKDGETNFNRELEMPYAKVDNGIAVLYENEWRLCTPKE</sequence>
<comment type="caution">
    <text evidence="1">The sequence shown here is derived from an EMBL/GenBank/DDBJ whole genome shotgun (WGS) entry which is preliminary data.</text>
</comment>
<accession>A0AAW6DKU8</accession>